<evidence type="ECO:0000313" key="7">
    <source>
        <dbReference type="Proteomes" id="UP000029641"/>
    </source>
</evidence>
<dbReference type="InterPro" id="IPR006015">
    <property type="entry name" value="Universal_stress_UspA"/>
</dbReference>
<evidence type="ECO:0000313" key="4">
    <source>
        <dbReference type="EMBL" id="GAL69850.1"/>
    </source>
</evidence>
<dbReference type="STRING" id="504487.JCM19538_944"/>
<evidence type="ECO:0000313" key="9">
    <source>
        <dbReference type="Proteomes" id="UP000251545"/>
    </source>
</evidence>
<evidence type="ECO:0000259" key="2">
    <source>
        <dbReference type="Pfam" id="PF00582"/>
    </source>
</evidence>
<gene>
    <name evidence="6" type="ORF">CLV33_10952</name>
    <name evidence="3" type="ORF">JCM19301_3065</name>
    <name evidence="4" type="ORF">JCM19302_745</name>
    <name evidence="5" type="ORF">JCM19538_944</name>
</gene>
<evidence type="ECO:0000313" key="8">
    <source>
        <dbReference type="Proteomes" id="UP000030184"/>
    </source>
</evidence>
<evidence type="ECO:0000256" key="1">
    <source>
        <dbReference type="ARBA" id="ARBA00008791"/>
    </source>
</evidence>
<dbReference type="EMBL" id="BBNR01000005">
    <property type="protein sequence ID" value="GAL66587.1"/>
    <property type="molecule type" value="Genomic_DNA"/>
</dbReference>
<dbReference type="Pfam" id="PF00582">
    <property type="entry name" value="Usp"/>
    <property type="match status" value="2"/>
</dbReference>
<reference evidence="6 9" key="2">
    <citation type="submission" date="2018-02" db="EMBL/GenBank/DDBJ databases">
        <title>Genomic Encyclopedia of Archaeal and Bacterial Type Strains, Phase II (KMG-II): from individual species to whole genera.</title>
        <authorList>
            <person name="Goeker M."/>
        </authorList>
    </citation>
    <scope>NUCLEOTIDE SEQUENCE [LARGE SCALE GENOMIC DNA]</scope>
    <source>
        <strain evidence="6 9">DSM 21165</strain>
    </source>
</reference>
<dbReference type="AlphaFoldDB" id="A0A090WGF0"/>
<dbReference type="EMBL" id="BBNY01000090">
    <property type="protein sequence ID" value="GAL90886.1"/>
    <property type="molecule type" value="Genomic_DNA"/>
</dbReference>
<dbReference type="SUPFAM" id="SSF52402">
    <property type="entry name" value="Adenine nucleotide alpha hydrolases-like"/>
    <property type="match status" value="2"/>
</dbReference>
<evidence type="ECO:0000313" key="5">
    <source>
        <dbReference type="EMBL" id="GAL90886.1"/>
    </source>
</evidence>
<dbReference type="Proteomes" id="UP000029641">
    <property type="component" value="Unassembled WGS sequence"/>
</dbReference>
<feature type="domain" description="UspA" evidence="2">
    <location>
        <begin position="1"/>
        <end position="141"/>
    </location>
</feature>
<evidence type="ECO:0000313" key="3">
    <source>
        <dbReference type="EMBL" id="GAL66587.1"/>
    </source>
</evidence>
<dbReference type="PANTHER" id="PTHR46268:SF6">
    <property type="entry name" value="UNIVERSAL STRESS PROTEIN UP12"/>
    <property type="match status" value="1"/>
</dbReference>
<protein>
    <submittedName>
        <fullName evidence="6">Nucleotide-binding universal stress UspA family protein</fullName>
    </submittedName>
    <submittedName>
        <fullName evidence="3">UspA protein</fullName>
    </submittedName>
</protein>
<dbReference type="Proteomes" id="UP000251545">
    <property type="component" value="Unassembled WGS sequence"/>
</dbReference>
<sequence>MMKKIIVPIDFSNHSEYALKTAAKLAKKYNGEVLALHMLEMSDIMLSASDGLQNEKAVYFFKLAEQKFEEFLKKNFLEDVKVTPLVKHFKVFSEVNDVALEHDADLIVMGSHGTAGIKQYFVGSNTERVVRHAEVPVLVVKKELPDIRFDVVAFACDFSEECIAPYLKARQMFDKMGAKMYLVHVNLPNDRFKSTLETERNVVNFFTKADRNLDKMEDVCYVADYTVEDGLLNCANKIGADLIAMPTHGRKGLSHFFEGSIGEDVANHATLPVMTFKI</sequence>
<proteinExistence type="inferred from homology"/>
<dbReference type="InterPro" id="IPR006016">
    <property type="entry name" value="UspA"/>
</dbReference>
<dbReference type="CDD" id="cd00293">
    <property type="entry name" value="USP-like"/>
    <property type="match status" value="2"/>
</dbReference>
<dbReference type="EMBL" id="BBNS01000003">
    <property type="protein sequence ID" value="GAL69850.1"/>
    <property type="molecule type" value="Genomic_DNA"/>
</dbReference>
<evidence type="ECO:0000313" key="6">
    <source>
        <dbReference type="EMBL" id="PQV46555.1"/>
    </source>
</evidence>
<dbReference type="Proteomes" id="UP000030184">
    <property type="component" value="Unassembled WGS sequence"/>
</dbReference>
<dbReference type="PRINTS" id="PR01438">
    <property type="entry name" value="UNVRSLSTRESS"/>
</dbReference>
<comment type="caution">
    <text evidence="3">The sequence shown here is derived from an EMBL/GenBank/DDBJ whole genome shotgun (WGS) entry which is preliminary data.</text>
</comment>
<accession>A0A090WGF0</accession>
<dbReference type="Proteomes" id="UP000029646">
    <property type="component" value="Unassembled WGS sequence"/>
</dbReference>
<organism evidence="3 7">
    <name type="scientific">Jejuia pallidilutea</name>
    <dbReference type="NCBI Taxonomy" id="504487"/>
    <lineage>
        <taxon>Bacteria</taxon>
        <taxon>Pseudomonadati</taxon>
        <taxon>Bacteroidota</taxon>
        <taxon>Flavobacteriia</taxon>
        <taxon>Flavobacteriales</taxon>
        <taxon>Flavobacteriaceae</taxon>
        <taxon>Jejuia</taxon>
    </lineage>
</organism>
<comment type="similarity">
    <text evidence="1">Belongs to the universal stress protein A family.</text>
</comment>
<feature type="domain" description="UspA" evidence="2">
    <location>
        <begin position="151"/>
        <end position="276"/>
    </location>
</feature>
<dbReference type="PANTHER" id="PTHR46268">
    <property type="entry name" value="STRESS RESPONSE PROTEIN NHAX"/>
    <property type="match status" value="1"/>
</dbReference>
<keyword evidence="8" id="KW-1185">Reference proteome</keyword>
<reference evidence="8" key="1">
    <citation type="journal article" date="2014" name="Genome Announc.">
        <title>Draft Genome Sequence of Marine Flavobacterium Jejuia pallidilutea Strain 11shimoA1 and Pigmentation Mutants.</title>
        <authorList>
            <person name="Takatani N."/>
            <person name="Nakanishi M."/>
            <person name="Meirelles P."/>
            <person name="Mino S."/>
            <person name="Suda W."/>
            <person name="Oshima K."/>
            <person name="Hattori M."/>
            <person name="Ohkuma M."/>
            <person name="Hosokawa M."/>
            <person name="Miyashita K."/>
            <person name="Thompson F.L."/>
            <person name="Niwa A."/>
            <person name="Sawabe T."/>
            <person name="Sawabe T."/>
        </authorList>
    </citation>
    <scope>NUCLEOTIDE SEQUENCE [LARGE SCALE GENOMIC DNA]</scope>
    <source>
        <strain evidence="8">JCM 19538</strain>
    </source>
</reference>
<name>A0A090WGF0_9FLAO</name>
<dbReference type="InterPro" id="IPR014729">
    <property type="entry name" value="Rossmann-like_a/b/a_fold"/>
</dbReference>
<dbReference type="eggNOG" id="COG0589">
    <property type="taxonomic scope" value="Bacteria"/>
</dbReference>
<dbReference type="EMBL" id="PVEO01000009">
    <property type="protein sequence ID" value="PQV46555.1"/>
    <property type="molecule type" value="Genomic_DNA"/>
</dbReference>
<dbReference type="Gene3D" id="3.40.50.620">
    <property type="entry name" value="HUPs"/>
    <property type="match status" value="2"/>
</dbReference>